<evidence type="ECO:0000256" key="7">
    <source>
        <dbReference type="SAM" id="Phobius"/>
    </source>
</evidence>
<evidence type="ECO:0000313" key="8">
    <source>
        <dbReference type="EMBL" id="GIQ66943.1"/>
    </source>
</evidence>
<evidence type="ECO:0000256" key="3">
    <source>
        <dbReference type="ARBA" id="ARBA00022475"/>
    </source>
</evidence>
<evidence type="ECO:0000256" key="4">
    <source>
        <dbReference type="ARBA" id="ARBA00022692"/>
    </source>
</evidence>
<keyword evidence="6 7" id="KW-0472">Membrane</keyword>
<comment type="subcellular location">
    <subcellularLocation>
        <location evidence="1">Cell membrane</location>
        <topology evidence="1">Multi-pass membrane protein</topology>
    </subcellularLocation>
</comment>
<dbReference type="InterPro" id="IPR051393">
    <property type="entry name" value="ABC_transporter_permease"/>
</dbReference>
<keyword evidence="2" id="KW-0813">Transport</keyword>
<dbReference type="RefSeq" id="WP_372447237.1">
    <property type="nucleotide sequence ID" value="NZ_BOVJ01000230.1"/>
</dbReference>
<evidence type="ECO:0000313" key="9">
    <source>
        <dbReference type="Proteomes" id="UP000680304"/>
    </source>
</evidence>
<dbReference type="Proteomes" id="UP000680304">
    <property type="component" value="Unassembled WGS sequence"/>
</dbReference>
<evidence type="ECO:0008006" key="10">
    <source>
        <dbReference type="Google" id="ProtNLM"/>
    </source>
</evidence>
<evidence type="ECO:0000256" key="6">
    <source>
        <dbReference type="ARBA" id="ARBA00023136"/>
    </source>
</evidence>
<dbReference type="SUPFAM" id="SSF161098">
    <property type="entry name" value="MetI-like"/>
    <property type="match status" value="1"/>
</dbReference>
<evidence type="ECO:0000256" key="1">
    <source>
        <dbReference type="ARBA" id="ARBA00004651"/>
    </source>
</evidence>
<dbReference type="PANTHER" id="PTHR30193">
    <property type="entry name" value="ABC TRANSPORTER PERMEASE PROTEIN"/>
    <property type="match status" value="1"/>
</dbReference>
<evidence type="ECO:0000256" key="5">
    <source>
        <dbReference type="ARBA" id="ARBA00022989"/>
    </source>
</evidence>
<dbReference type="InterPro" id="IPR035906">
    <property type="entry name" value="MetI-like_sf"/>
</dbReference>
<keyword evidence="9" id="KW-1185">Reference proteome</keyword>
<name>A0ABQ4NFC3_9BACL</name>
<dbReference type="EMBL" id="BOVJ01000230">
    <property type="protein sequence ID" value="GIQ66943.1"/>
    <property type="molecule type" value="Genomic_DNA"/>
</dbReference>
<comment type="caution">
    <text evidence="8">The sequence shown here is derived from an EMBL/GenBank/DDBJ whole genome shotgun (WGS) entry which is preliminary data.</text>
</comment>
<dbReference type="Gene3D" id="1.10.3720.10">
    <property type="entry name" value="MetI-like"/>
    <property type="match status" value="1"/>
</dbReference>
<protein>
    <recommendedName>
        <fullName evidence="10">ABC transmembrane type-1 domain-containing protein</fullName>
    </recommendedName>
</protein>
<keyword evidence="4 7" id="KW-0812">Transmembrane</keyword>
<evidence type="ECO:0000256" key="2">
    <source>
        <dbReference type="ARBA" id="ARBA00022448"/>
    </source>
</evidence>
<reference evidence="8 9" key="1">
    <citation type="submission" date="2021-04" db="EMBL/GenBank/DDBJ databases">
        <title>Draft genome sequence of Paenibacillus cisolokensis, LC2-13A.</title>
        <authorList>
            <person name="Uke A."/>
            <person name="Chhe C."/>
            <person name="Baramee S."/>
            <person name="Kosugi A."/>
        </authorList>
    </citation>
    <scope>NUCLEOTIDE SEQUENCE [LARGE SCALE GENOMIC DNA]</scope>
    <source>
        <strain evidence="8 9">LC2-13A</strain>
    </source>
</reference>
<sequence>MKSYATTDPDPSVTKPGLGARLAKEWRKNAFVYVILAPVLLHFLVFQAFPLGFSFVLSFMDWPIIGKSEFVGLKNWETFLNDKLAWKSIRNTLMFSLYYILPTMGIGLLLALLVSIRSKLAGFSKASTSCRSSRRLSSSPAFGPGCSRATIPAFLTMFSAGSASNRSCFSPIPSRR</sequence>
<feature type="transmembrane region" description="Helical" evidence="7">
    <location>
        <begin position="30"/>
        <end position="53"/>
    </location>
</feature>
<gene>
    <name evidence="8" type="ORF">PACILC2_55110</name>
</gene>
<accession>A0ABQ4NFC3</accession>
<organism evidence="8 9">
    <name type="scientific">Paenibacillus cisolokensis</name>
    <dbReference type="NCBI Taxonomy" id="1658519"/>
    <lineage>
        <taxon>Bacteria</taxon>
        <taxon>Bacillati</taxon>
        <taxon>Bacillota</taxon>
        <taxon>Bacilli</taxon>
        <taxon>Bacillales</taxon>
        <taxon>Paenibacillaceae</taxon>
        <taxon>Paenibacillus</taxon>
    </lineage>
</organism>
<dbReference type="PANTHER" id="PTHR30193:SF37">
    <property type="entry name" value="INNER MEMBRANE ABC TRANSPORTER PERMEASE PROTEIN YCJO"/>
    <property type="match status" value="1"/>
</dbReference>
<keyword evidence="3" id="KW-1003">Cell membrane</keyword>
<feature type="transmembrane region" description="Helical" evidence="7">
    <location>
        <begin position="96"/>
        <end position="116"/>
    </location>
</feature>
<keyword evidence="5 7" id="KW-1133">Transmembrane helix</keyword>
<proteinExistence type="predicted"/>